<dbReference type="GO" id="GO:0008106">
    <property type="term" value="F:alcohol dehydrogenase (NADP+) activity"/>
    <property type="evidence" value="ECO:0007669"/>
    <property type="project" value="TreeGrafter"/>
</dbReference>
<evidence type="ECO:0000259" key="3">
    <source>
        <dbReference type="Pfam" id="PF25137"/>
    </source>
</evidence>
<dbReference type="SUPFAM" id="SSF56796">
    <property type="entry name" value="Dehydroquinate synthase-like"/>
    <property type="match status" value="1"/>
</dbReference>
<comment type="caution">
    <text evidence="4">The sequence shown here is derived from an EMBL/GenBank/DDBJ whole genome shotgun (WGS) entry which is preliminary data.</text>
</comment>
<keyword evidence="1" id="KW-0560">Oxidoreductase</keyword>
<evidence type="ECO:0000313" key="4">
    <source>
        <dbReference type="EMBL" id="EPI48992.1"/>
    </source>
</evidence>
<dbReference type="Pfam" id="PF00465">
    <property type="entry name" value="Fe-ADH"/>
    <property type="match status" value="1"/>
</dbReference>
<dbReference type="HOGENOM" id="CLU_007207_0_4_11"/>
<dbReference type="RefSeq" id="WP_020757491.1">
    <property type="nucleotide sequence ID" value="NZ_KE348059.1"/>
</dbReference>
<proteinExistence type="predicted"/>
<reference evidence="4 5" key="1">
    <citation type="submission" date="2013-06" db="EMBL/GenBank/DDBJ databases">
        <authorList>
            <person name="Weinstock G."/>
            <person name="Sodergren E."/>
            <person name="Lobos E.A."/>
            <person name="Fulton L."/>
            <person name="Fulton R."/>
            <person name="Courtney L."/>
            <person name="Fronick C."/>
            <person name="O'Laughlin M."/>
            <person name="Godfrey J."/>
            <person name="Wilson R.M."/>
            <person name="Miner T."/>
            <person name="Farmer C."/>
            <person name="Delehaunty K."/>
            <person name="Cordes M."/>
            <person name="Minx P."/>
            <person name="Tomlinson C."/>
            <person name="Chen J."/>
            <person name="Wollam A."/>
            <person name="Pepin K.H."/>
            <person name="Bhonagiri V."/>
            <person name="Zhang X."/>
            <person name="Warren W."/>
            <person name="Mitreva M."/>
            <person name="Mardis E.R."/>
            <person name="Wilson R.K."/>
        </authorList>
    </citation>
    <scope>NUCLEOTIDE SEQUENCE [LARGE SCALE GENOMIC DNA]</scope>
    <source>
        <strain evidence="4 5">JCP7719</strain>
    </source>
</reference>
<evidence type="ECO:0000256" key="1">
    <source>
        <dbReference type="ARBA" id="ARBA00023002"/>
    </source>
</evidence>
<feature type="domain" description="Alcohol dehydrogenase iron-type/glycerol dehydrogenase GldA" evidence="2">
    <location>
        <begin position="11"/>
        <end position="181"/>
    </location>
</feature>
<dbReference type="Proteomes" id="UP000014601">
    <property type="component" value="Unassembled WGS sequence"/>
</dbReference>
<organism evidence="4 5">
    <name type="scientific">Gardnerella pickettii JCP7719</name>
    <dbReference type="NCBI Taxonomy" id="1261061"/>
    <lineage>
        <taxon>Bacteria</taxon>
        <taxon>Bacillati</taxon>
        <taxon>Actinomycetota</taxon>
        <taxon>Actinomycetes</taxon>
        <taxon>Bifidobacteriales</taxon>
        <taxon>Bifidobacteriaceae</taxon>
        <taxon>Gardnerella</taxon>
        <taxon>Gardnerella pickettii</taxon>
    </lineage>
</organism>
<protein>
    <submittedName>
        <fullName evidence="4">Putative NADH-dependent butanol dehydrogenase A</fullName>
    </submittedName>
</protein>
<dbReference type="PATRIC" id="fig|1261061.4.peg.1294"/>
<dbReference type="CDD" id="cd08187">
    <property type="entry name" value="BDH"/>
    <property type="match status" value="1"/>
</dbReference>
<dbReference type="PANTHER" id="PTHR43633:SF1">
    <property type="entry name" value="ALCOHOL DEHYDROGENASE YQHD"/>
    <property type="match status" value="1"/>
</dbReference>
<sequence length="404" mass="44590">MINNFDLCIGTKFVFGRNAQCKVGKELKDRGISKVLLHYDGGEYLSHILFDIKNSLHKYNIDFVDLGGVEPNPKLSLVRKGIEIVKNNCIDGIVAIGGGSVIDSSKAIGIGAAGNCDVWDLWDYFTGFAKVKYSLPVFSVLTLPASGSESSKVVVINNDSEHLKLLISNTIVRPVVAFMNPELTLSVPAYPTACGIVDMFSHICERYFSDDNDFGVVDSMCEGVLRTLISIGPRCLENLENYDLRAQIMWISTIAQNNTFSIGRNEDWSTHTLANEISALYNTPHGATLSIIMCSWMKVASSKNAKRFARYAKEVFGISTESNVSTVDSESYLANKGILETEKFFKSLGMPTSFEDAGLPKDGIDKMLSQIEFFGEDNSIGSVARLNPDDCKKIYQLSMHREIC</sequence>
<dbReference type="GO" id="GO:1990002">
    <property type="term" value="F:methylglyoxal reductase (NADPH) (acetol producing) activity"/>
    <property type="evidence" value="ECO:0007669"/>
    <property type="project" value="TreeGrafter"/>
</dbReference>
<evidence type="ECO:0000313" key="5">
    <source>
        <dbReference type="Proteomes" id="UP000014601"/>
    </source>
</evidence>
<dbReference type="PANTHER" id="PTHR43633">
    <property type="entry name" value="ALCOHOL DEHYDROGENASE YQHD"/>
    <property type="match status" value="1"/>
</dbReference>
<dbReference type="InterPro" id="IPR044731">
    <property type="entry name" value="BDH-like"/>
</dbReference>
<dbReference type="AlphaFoldDB" id="S4GRG5"/>
<evidence type="ECO:0000259" key="2">
    <source>
        <dbReference type="Pfam" id="PF00465"/>
    </source>
</evidence>
<feature type="domain" description="Fe-containing alcohol dehydrogenase-like C-terminal" evidence="3">
    <location>
        <begin position="192"/>
        <end position="395"/>
    </location>
</feature>
<dbReference type="GO" id="GO:0046872">
    <property type="term" value="F:metal ion binding"/>
    <property type="evidence" value="ECO:0007669"/>
    <property type="project" value="InterPro"/>
</dbReference>
<gene>
    <name evidence="4" type="ORF">HMPREF1576_01514</name>
</gene>
<dbReference type="InterPro" id="IPR056798">
    <property type="entry name" value="ADH_Fe_C"/>
</dbReference>
<dbReference type="FunFam" id="3.40.50.1970:FF:000003">
    <property type="entry name" value="Alcohol dehydrogenase, iron-containing"/>
    <property type="match status" value="1"/>
</dbReference>
<dbReference type="GO" id="GO:0005829">
    <property type="term" value="C:cytosol"/>
    <property type="evidence" value="ECO:0007669"/>
    <property type="project" value="TreeGrafter"/>
</dbReference>
<dbReference type="InterPro" id="IPR001670">
    <property type="entry name" value="ADH_Fe/GldA"/>
</dbReference>
<dbReference type="Gene3D" id="3.40.50.1970">
    <property type="match status" value="1"/>
</dbReference>
<accession>S4GRG5</accession>
<dbReference type="Gene3D" id="1.20.1090.10">
    <property type="entry name" value="Dehydroquinate synthase-like - alpha domain"/>
    <property type="match status" value="1"/>
</dbReference>
<name>S4GRG5_9BIFI</name>
<dbReference type="Pfam" id="PF25137">
    <property type="entry name" value="ADH_Fe_C"/>
    <property type="match status" value="1"/>
</dbReference>
<dbReference type="EMBL" id="ATJO01000185">
    <property type="protein sequence ID" value="EPI48992.1"/>
    <property type="molecule type" value="Genomic_DNA"/>
</dbReference>
<dbReference type="GO" id="GO:1990362">
    <property type="term" value="F:butanol dehydrogenase (NAD+) activity"/>
    <property type="evidence" value="ECO:0007669"/>
    <property type="project" value="InterPro"/>
</dbReference>